<name>A0ABD0XCR1_UMBPY</name>
<dbReference type="AlphaFoldDB" id="A0ABD0XCR1"/>
<dbReference type="SUPFAM" id="SSF49842">
    <property type="entry name" value="TNF-like"/>
    <property type="match status" value="1"/>
</dbReference>
<evidence type="ECO:0000259" key="3">
    <source>
        <dbReference type="Pfam" id="PF00229"/>
    </source>
</evidence>
<dbReference type="InterPro" id="IPR006052">
    <property type="entry name" value="TNF_dom"/>
</dbReference>
<evidence type="ECO:0000256" key="1">
    <source>
        <dbReference type="ARBA" id="ARBA00008670"/>
    </source>
</evidence>
<reference evidence="4 5" key="1">
    <citation type="submission" date="2024-06" db="EMBL/GenBank/DDBJ databases">
        <authorList>
            <person name="Pan Q."/>
            <person name="Wen M."/>
            <person name="Jouanno E."/>
            <person name="Zahm M."/>
            <person name="Klopp C."/>
            <person name="Cabau C."/>
            <person name="Louis A."/>
            <person name="Berthelot C."/>
            <person name="Parey E."/>
            <person name="Roest Crollius H."/>
            <person name="Montfort J."/>
            <person name="Robinson-Rechavi M."/>
            <person name="Bouchez O."/>
            <person name="Lampietro C."/>
            <person name="Lopez Roques C."/>
            <person name="Donnadieu C."/>
            <person name="Postlethwait J."/>
            <person name="Bobe J."/>
            <person name="Verreycken H."/>
            <person name="Guiguen Y."/>
        </authorList>
    </citation>
    <scope>NUCLEOTIDE SEQUENCE [LARGE SCALE GENOMIC DNA]</scope>
    <source>
        <strain evidence="4">Up_M1</strain>
        <tissue evidence="4">Testis</tissue>
    </source>
</reference>
<keyword evidence="2" id="KW-0812">Transmembrane</keyword>
<feature type="transmembrane region" description="Helical" evidence="2">
    <location>
        <begin position="20"/>
        <end position="43"/>
    </location>
</feature>
<keyword evidence="5" id="KW-1185">Reference proteome</keyword>
<evidence type="ECO:0000256" key="2">
    <source>
        <dbReference type="SAM" id="Phobius"/>
    </source>
</evidence>
<dbReference type="Pfam" id="PF00229">
    <property type="entry name" value="TNF"/>
    <property type="match status" value="1"/>
</dbReference>
<accession>A0ABD0XCR1</accession>
<proteinExistence type="inferred from homology"/>
<dbReference type="EMBL" id="JAGEUA010000002">
    <property type="protein sequence ID" value="KAL1005447.1"/>
    <property type="molecule type" value="Genomic_DNA"/>
</dbReference>
<dbReference type="Proteomes" id="UP001557470">
    <property type="component" value="Unassembled WGS sequence"/>
</dbReference>
<dbReference type="Gene3D" id="2.60.120.40">
    <property type="match status" value="1"/>
</dbReference>
<evidence type="ECO:0000313" key="4">
    <source>
        <dbReference type="EMBL" id="KAL1005447.1"/>
    </source>
</evidence>
<keyword evidence="2" id="KW-1133">Transmembrane helix</keyword>
<feature type="domain" description="THD" evidence="3">
    <location>
        <begin position="97"/>
        <end position="214"/>
    </location>
</feature>
<protein>
    <recommendedName>
        <fullName evidence="3">THD domain-containing protein</fullName>
    </recommendedName>
</protein>
<comment type="caution">
    <text evidence="4">The sequence shown here is derived from an EMBL/GenBank/DDBJ whole genome shotgun (WGS) entry which is preliminary data.</text>
</comment>
<organism evidence="4 5">
    <name type="scientific">Umbra pygmaea</name>
    <name type="common">Eastern mudminnow</name>
    <dbReference type="NCBI Taxonomy" id="75934"/>
    <lineage>
        <taxon>Eukaryota</taxon>
        <taxon>Metazoa</taxon>
        <taxon>Chordata</taxon>
        <taxon>Craniata</taxon>
        <taxon>Vertebrata</taxon>
        <taxon>Euteleostomi</taxon>
        <taxon>Actinopterygii</taxon>
        <taxon>Neopterygii</taxon>
        <taxon>Teleostei</taxon>
        <taxon>Protacanthopterygii</taxon>
        <taxon>Esociformes</taxon>
        <taxon>Umbridae</taxon>
        <taxon>Umbra</taxon>
    </lineage>
</organism>
<comment type="similarity">
    <text evidence="1">Belongs to the tumor necrosis factor family.</text>
</comment>
<gene>
    <name evidence="4" type="ORF">UPYG_G00059260</name>
</gene>
<evidence type="ECO:0000313" key="5">
    <source>
        <dbReference type="Proteomes" id="UP001557470"/>
    </source>
</evidence>
<dbReference type="InterPro" id="IPR008983">
    <property type="entry name" value="Tumour_necrosis_fac-like_dom"/>
</dbReference>
<sequence length="215" mass="24188">MDVESQMDSVRPRGRCLDIFLVGTVIFLFLTVSAGFVLGSGAIMQLQSKLDGLIPVPTEPLTTDPTYKMQNVAYIQPENSELKKGTMSWVAFNYGETSSVSNLYFYDNKQHTLRLKQDGYYFLYLDLNFTCTGKCLNVTLTINVTNNNKNMLTCKVDLPKWSPGQMNTVTHKCWTVKQLTSNSKLLSHMEVSTDTEKALWKLEHSNSAMGVFLVG</sequence>
<keyword evidence="2" id="KW-0472">Membrane</keyword>